<name>A0A2B1KAS4_BACCE</name>
<sequence>MKKWNDKTKVICYIVGLLFQLSYSEKGEFSFYITV</sequence>
<evidence type="ECO:0000313" key="1">
    <source>
        <dbReference type="EMBL" id="PFN20618.1"/>
    </source>
</evidence>
<dbReference type="AlphaFoldDB" id="A0A2B1KAS4"/>
<gene>
    <name evidence="1" type="ORF">COJ50_21400</name>
</gene>
<reference evidence="1 2" key="1">
    <citation type="submission" date="2017-09" db="EMBL/GenBank/DDBJ databases">
        <title>Large-scale bioinformatics analysis of Bacillus genomes uncovers conserved roles of natural products in bacterial physiology.</title>
        <authorList>
            <consortium name="Agbiome Team Llc"/>
            <person name="Bleich R.M."/>
            <person name="Grubbs K.J."/>
            <person name="Santa Maria K.C."/>
            <person name="Allen S.E."/>
            <person name="Farag S."/>
            <person name="Shank E.A."/>
            <person name="Bowers A."/>
        </authorList>
    </citation>
    <scope>NUCLEOTIDE SEQUENCE [LARGE SCALE GENOMIC DNA]</scope>
    <source>
        <strain evidence="1 2">AFS076905</strain>
    </source>
</reference>
<dbReference type="EMBL" id="NUYN01000037">
    <property type="protein sequence ID" value="PFN20618.1"/>
    <property type="molecule type" value="Genomic_DNA"/>
</dbReference>
<dbReference type="Proteomes" id="UP000225182">
    <property type="component" value="Unassembled WGS sequence"/>
</dbReference>
<protein>
    <submittedName>
        <fullName evidence="1">Transcriptional regulator</fullName>
    </submittedName>
</protein>
<comment type="caution">
    <text evidence="1">The sequence shown here is derived from an EMBL/GenBank/DDBJ whole genome shotgun (WGS) entry which is preliminary data.</text>
</comment>
<organism evidence="1 2">
    <name type="scientific">Bacillus cereus</name>
    <dbReference type="NCBI Taxonomy" id="1396"/>
    <lineage>
        <taxon>Bacteria</taxon>
        <taxon>Bacillati</taxon>
        <taxon>Bacillota</taxon>
        <taxon>Bacilli</taxon>
        <taxon>Bacillales</taxon>
        <taxon>Bacillaceae</taxon>
        <taxon>Bacillus</taxon>
        <taxon>Bacillus cereus group</taxon>
    </lineage>
</organism>
<evidence type="ECO:0000313" key="2">
    <source>
        <dbReference type="Proteomes" id="UP000225182"/>
    </source>
</evidence>
<accession>A0A2B1KAS4</accession>
<proteinExistence type="predicted"/>